<feature type="transmembrane region" description="Helical" evidence="1">
    <location>
        <begin position="387"/>
        <end position="406"/>
    </location>
</feature>
<feature type="transmembrane region" description="Helical" evidence="1">
    <location>
        <begin position="91"/>
        <end position="110"/>
    </location>
</feature>
<feature type="transmembrane region" description="Helical" evidence="1">
    <location>
        <begin position="177"/>
        <end position="203"/>
    </location>
</feature>
<keyword evidence="1" id="KW-1133">Transmembrane helix</keyword>
<feature type="transmembrane region" description="Helical" evidence="1">
    <location>
        <begin position="354"/>
        <end position="375"/>
    </location>
</feature>
<evidence type="ECO:0000313" key="3">
    <source>
        <dbReference type="Proteomes" id="UP000635565"/>
    </source>
</evidence>
<evidence type="ECO:0008006" key="4">
    <source>
        <dbReference type="Google" id="ProtNLM"/>
    </source>
</evidence>
<keyword evidence="1" id="KW-0472">Membrane</keyword>
<feature type="transmembrane region" description="Helical" evidence="1">
    <location>
        <begin position="314"/>
        <end position="334"/>
    </location>
</feature>
<dbReference type="Proteomes" id="UP000635565">
    <property type="component" value="Unassembled WGS sequence"/>
</dbReference>
<keyword evidence="1" id="KW-0812">Transmembrane</keyword>
<dbReference type="EMBL" id="BNJJ01000003">
    <property type="protein sequence ID" value="GHO83052.1"/>
    <property type="molecule type" value="Genomic_DNA"/>
</dbReference>
<comment type="caution">
    <text evidence="2">The sequence shown here is derived from an EMBL/GenBank/DDBJ whole genome shotgun (WGS) entry which is preliminary data.</text>
</comment>
<name>A0ABQ3VA77_9CHLR</name>
<protein>
    <recommendedName>
        <fullName evidence="4">Glycosyltransferase RgtA/B/C/D-like domain-containing protein</fullName>
    </recommendedName>
</protein>
<reference evidence="2 3" key="1">
    <citation type="journal article" date="2021" name="Int. J. Syst. Evol. Microbiol.">
        <title>Reticulibacter mediterranei gen. nov., sp. nov., within the new family Reticulibacteraceae fam. nov., and Ktedonospora formicarum gen. nov., sp. nov., Ktedonobacter robiniae sp. nov., Dictyobacter formicarum sp. nov. and Dictyobacter arantiisoli sp. nov., belonging to the class Ktedonobacteria.</title>
        <authorList>
            <person name="Yabe S."/>
            <person name="Zheng Y."/>
            <person name="Wang C.M."/>
            <person name="Sakai Y."/>
            <person name="Abe K."/>
            <person name="Yokota A."/>
            <person name="Donadio S."/>
            <person name="Cavaletti L."/>
            <person name="Monciardini P."/>
        </authorList>
    </citation>
    <scope>NUCLEOTIDE SEQUENCE [LARGE SCALE GENOMIC DNA]</scope>
    <source>
        <strain evidence="2 3">SOSP1-9</strain>
    </source>
</reference>
<feature type="transmembrane region" description="Helical" evidence="1">
    <location>
        <begin position="147"/>
        <end position="165"/>
    </location>
</feature>
<proteinExistence type="predicted"/>
<feature type="transmembrane region" description="Helical" evidence="1">
    <location>
        <begin position="116"/>
        <end position="135"/>
    </location>
</feature>
<evidence type="ECO:0000256" key="1">
    <source>
        <dbReference type="SAM" id="Phobius"/>
    </source>
</evidence>
<feature type="transmembrane region" description="Helical" evidence="1">
    <location>
        <begin position="215"/>
        <end position="237"/>
    </location>
</feature>
<organism evidence="2 3">
    <name type="scientific">Dictyobacter formicarum</name>
    <dbReference type="NCBI Taxonomy" id="2778368"/>
    <lineage>
        <taxon>Bacteria</taxon>
        <taxon>Bacillati</taxon>
        <taxon>Chloroflexota</taxon>
        <taxon>Ktedonobacteria</taxon>
        <taxon>Ktedonobacterales</taxon>
        <taxon>Dictyobacteraceae</taxon>
        <taxon>Dictyobacter</taxon>
    </lineage>
</organism>
<accession>A0ABQ3VA77</accession>
<evidence type="ECO:0000313" key="2">
    <source>
        <dbReference type="EMBL" id="GHO83052.1"/>
    </source>
</evidence>
<sequence>MICVNTRKFRVNWQSATLLVLFCLAIALRVFLAYQNWPLPNSDEGTMGLIGMHIRQGKHPVIYYDQDYMGVLQAYLGAVFFTLFGRSVFTLRLGMVTLFVGFLLSMYLLIRQLYARRFALFIVAIFSFGSAAMLSRQLIAIGGYPETVFFATLSLALGLRLALTTPDGELWQRARRYGLFFLWGITVSLGIWSNTLILPWVACSSLLLLFSWRELIFKAAMVAVIAGLLVGGAPLIVYNIHAPIHHDTISVLLSQLGHAPLTLHTLKAQFQNTFTISLPIMSGSPICYKSEYSFLQYWGFGNYWHSYCATTNSIWSTGFIILTATATGMACWTLAKHFFPLHLHTLSAKERSVLIINCARLILILGIVATILPYLRSSSVLSGPGQNARYLIGVWIGLPALVWPLWSGANYYIRTVATHPAGLPGKIGAAFCLSSLALLLFISMYGSYRTLLQVPVAQEAMHNEQELIQSLQSHKLHHLYADYWICYRINFEMGPSVNCASAHYEYPRRRVFDYSNNKYAPYLKAVLSDPYATYLLNQNNKVALLAVEKKFKNEHFSYQIYSVIPELLAVQPIKHT</sequence>
<keyword evidence="3" id="KW-1185">Reference proteome</keyword>
<feature type="transmembrane region" description="Helical" evidence="1">
    <location>
        <begin position="427"/>
        <end position="448"/>
    </location>
</feature>
<gene>
    <name evidence="2" type="ORF">KSZ_10580</name>
</gene>